<organism evidence="4 5">
    <name type="scientific">Carnegiea gigantea</name>
    <dbReference type="NCBI Taxonomy" id="171969"/>
    <lineage>
        <taxon>Eukaryota</taxon>
        <taxon>Viridiplantae</taxon>
        <taxon>Streptophyta</taxon>
        <taxon>Embryophyta</taxon>
        <taxon>Tracheophyta</taxon>
        <taxon>Spermatophyta</taxon>
        <taxon>Magnoliopsida</taxon>
        <taxon>eudicotyledons</taxon>
        <taxon>Gunneridae</taxon>
        <taxon>Pentapetalae</taxon>
        <taxon>Caryophyllales</taxon>
        <taxon>Cactineae</taxon>
        <taxon>Cactaceae</taxon>
        <taxon>Cactoideae</taxon>
        <taxon>Echinocereeae</taxon>
        <taxon>Carnegiea</taxon>
    </lineage>
</organism>
<feature type="transmembrane region" description="Helical" evidence="2">
    <location>
        <begin position="29"/>
        <end position="46"/>
    </location>
</feature>
<keyword evidence="1" id="KW-0862">Zinc</keyword>
<evidence type="ECO:0000256" key="1">
    <source>
        <dbReference type="PROSITE-ProRule" id="PRU00175"/>
    </source>
</evidence>
<dbReference type="PROSITE" id="PS50089">
    <property type="entry name" value="ZF_RING_2"/>
    <property type="match status" value="1"/>
</dbReference>
<dbReference type="OrthoDB" id="8062037at2759"/>
<dbReference type="SUPFAM" id="SSF57850">
    <property type="entry name" value="RING/U-box"/>
    <property type="match status" value="1"/>
</dbReference>
<keyword evidence="2" id="KW-0812">Transmembrane</keyword>
<keyword evidence="5" id="KW-1185">Reference proteome</keyword>
<dbReference type="AlphaFoldDB" id="A0A9Q1QJ52"/>
<dbReference type="GO" id="GO:0016740">
    <property type="term" value="F:transferase activity"/>
    <property type="evidence" value="ECO:0007669"/>
    <property type="project" value="InterPro"/>
</dbReference>
<dbReference type="EMBL" id="JAKOGI010000147">
    <property type="protein sequence ID" value="KAJ8442110.1"/>
    <property type="molecule type" value="Genomic_DNA"/>
</dbReference>
<evidence type="ECO:0000256" key="2">
    <source>
        <dbReference type="SAM" id="Phobius"/>
    </source>
</evidence>
<dbReference type="Pfam" id="PF13639">
    <property type="entry name" value="zf-RING_2"/>
    <property type="match status" value="1"/>
</dbReference>
<keyword evidence="2" id="KW-1133">Transmembrane helix</keyword>
<dbReference type="Gene3D" id="3.30.40.10">
    <property type="entry name" value="Zinc/RING finger domain, C3HC4 (zinc finger)"/>
    <property type="match status" value="1"/>
</dbReference>
<dbReference type="GO" id="GO:0008270">
    <property type="term" value="F:zinc ion binding"/>
    <property type="evidence" value="ECO:0007669"/>
    <property type="project" value="UniProtKB-KW"/>
</dbReference>
<keyword evidence="2" id="KW-0472">Membrane</keyword>
<dbReference type="InterPro" id="IPR013083">
    <property type="entry name" value="Znf_RING/FYVE/PHD"/>
</dbReference>
<evidence type="ECO:0000313" key="4">
    <source>
        <dbReference type="EMBL" id="KAJ8442110.1"/>
    </source>
</evidence>
<dbReference type="PANTHER" id="PTHR46592">
    <property type="entry name" value="RING-H2 FINGER PROTEIN ATL67"/>
    <property type="match status" value="1"/>
</dbReference>
<proteinExistence type="predicted"/>
<name>A0A9Q1QJ52_9CARY</name>
<accession>A0A9Q1QJ52</accession>
<protein>
    <recommendedName>
        <fullName evidence="3">RING-type domain-containing protein</fullName>
    </recommendedName>
</protein>
<dbReference type="SMART" id="SM00184">
    <property type="entry name" value="RING"/>
    <property type="match status" value="1"/>
</dbReference>
<dbReference type="InterPro" id="IPR001841">
    <property type="entry name" value="Znf_RING"/>
</dbReference>
<keyword evidence="1" id="KW-0863">Zinc-finger</keyword>
<gene>
    <name evidence="4" type="ORF">Cgig2_007948</name>
</gene>
<keyword evidence="1" id="KW-0479">Metal-binding</keyword>
<comment type="caution">
    <text evidence="4">The sequence shown here is derived from an EMBL/GenBank/DDBJ whole genome shotgun (WGS) entry which is preliminary data.</text>
</comment>
<evidence type="ECO:0000259" key="3">
    <source>
        <dbReference type="PROSITE" id="PS50089"/>
    </source>
</evidence>
<feature type="domain" description="RING-type" evidence="3">
    <location>
        <begin position="110"/>
        <end position="152"/>
    </location>
</feature>
<dbReference type="InterPro" id="IPR044289">
    <property type="entry name" value="ATL67-70"/>
</dbReference>
<evidence type="ECO:0000313" key="5">
    <source>
        <dbReference type="Proteomes" id="UP001153076"/>
    </source>
</evidence>
<reference evidence="4" key="1">
    <citation type="submission" date="2022-04" db="EMBL/GenBank/DDBJ databases">
        <title>Carnegiea gigantea Genome sequencing and assembly v2.</title>
        <authorList>
            <person name="Copetti D."/>
            <person name="Sanderson M.J."/>
            <person name="Burquez A."/>
            <person name="Wojciechowski M.F."/>
        </authorList>
    </citation>
    <scope>NUCLEOTIDE SEQUENCE</scope>
    <source>
        <strain evidence="4">SGP5-SGP5p</strain>
        <tissue evidence="4">Aerial part</tissue>
    </source>
</reference>
<dbReference type="Proteomes" id="UP001153076">
    <property type="component" value="Unassembled WGS sequence"/>
</dbReference>
<dbReference type="GO" id="GO:0016567">
    <property type="term" value="P:protein ubiquitination"/>
    <property type="evidence" value="ECO:0007669"/>
    <property type="project" value="InterPro"/>
</dbReference>
<dbReference type="PANTHER" id="PTHR46592:SF14">
    <property type="entry name" value="RING-TYPE DOMAIN-CONTAINING PROTEIN"/>
    <property type="match status" value="1"/>
</dbReference>
<sequence length="160" mass="17653">MKWLCIIKSISLVCLSGLAKNAIVAIALAFAAPLAFFVFCITYFMVRAKCDRQRIRRGDTSSISITLTIAPTLAVAPLPQTQAVPSGLDRSTIKSYPKVVLGDSQHDKSCPICLGEYLPKEALRTLPHWTHSFHVDCIDEWLTMNASCPVCRNSPIHHVT</sequence>